<dbReference type="OrthoDB" id="429916at2759"/>
<evidence type="ECO:0000313" key="3">
    <source>
        <dbReference type="Proteomes" id="UP000654075"/>
    </source>
</evidence>
<organism evidence="2 3">
    <name type="scientific">Polarella glacialis</name>
    <name type="common">Dinoflagellate</name>
    <dbReference type="NCBI Taxonomy" id="89957"/>
    <lineage>
        <taxon>Eukaryota</taxon>
        <taxon>Sar</taxon>
        <taxon>Alveolata</taxon>
        <taxon>Dinophyceae</taxon>
        <taxon>Suessiales</taxon>
        <taxon>Suessiaceae</taxon>
        <taxon>Polarella</taxon>
    </lineage>
</organism>
<comment type="caution">
    <text evidence="2">The sequence shown here is derived from an EMBL/GenBank/DDBJ whole genome shotgun (WGS) entry which is preliminary data.</text>
</comment>
<name>A0A813GBS8_POLGL</name>
<accession>A0A813GBS8</accession>
<dbReference type="Proteomes" id="UP000654075">
    <property type="component" value="Unassembled WGS sequence"/>
</dbReference>
<dbReference type="AlphaFoldDB" id="A0A813GBS8"/>
<evidence type="ECO:0000256" key="1">
    <source>
        <dbReference type="SAM" id="MobiDB-lite"/>
    </source>
</evidence>
<proteinExistence type="predicted"/>
<keyword evidence="3" id="KW-1185">Reference proteome</keyword>
<sequence>MMKSASLAPPKPNMDYTPQSEEIFGVISQTKENFESNLNQTRQHEADDRTSYAGLKAAKEDDIAATQDTMGKKDAKLAAPDKKKADSMETLADTRDSLAADQKFFADVQARCASHGEEFAARTKTRNEEVTAVTKAVAILSDDSARDAFSRSFTKVASLIQVSSASSAHSKHKVSMRALTWESKLRTASKAASVLDHSSKQAAAQSRIEIAMLAAQHHGEQRALFATKQAFKQRAFQKKTFNQEAAL</sequence>
<protein>
    <submittedName>
        <fullName evidence="2">Uncharacterized protein</fullName>
    </submittedName>
</protein>
<dbReference type="EMBL" id="CAJNNV010028217">
    <property type="protein sequence ID" value="CAE8623689.1"/>
    <property type="molecule type" value="Genomic_DNA"/>
</dbReference>
<reference evidence="2" key="1">
    <citation type="submission" date="2021-02" db="EMBL/GenBank/DDBJ databases">
        <authorList>
            <person name="Dougan E. K."/>
            <person name="Rhodes N."/>
            <person name="Thang M."/>
            <person name="Chan C."/>
        </authorList>
    </citation>
    <scope>NUCLEOTIDE SEQUENCE</scope>
</reference>
<feature type="region of interest" description="Disordered" evidence="1">
    <location>
        <begin position="1"/>
        <end position="20"/>
    </location>
</feature>
<evidence type="ECO:0000313" key="2">
    <source>
        <dbReference type="EMBL" id="CAE8623689.1"/>
    </source>
</evidence>
<gene>
    <name evidence="2" type="ORF">PGLA1383_LOCUS40927</name>
</gene>